<dbReference type="EMBL" id="CM039430">
    <property type="protein sequence ID" value="KAI4346087.1"/>
    <property type="molecule type" value="Genomic_DNA"/>
</dbReference>
<evidence type="ECO:0000313" key="2">
    <source>
        <dbReference type="Proteomes" id="UP000828941"/>
    </source>
</evidence>
<proteinExistence type="predicted"/>
<reference evidence="1 2" key="1">
    <citation type="journal article" date="2022" name="DNA Res.">
        <title>Chromosomal-level genome assembly of the orchid tree Bauhinia variegata (Leguminosae; Cercidoideae) supports the allotetraploid origin hypothesis of Bauhinia.</title>
        <authorList>
            <person name="Zhong Y."/>
            <person name="Chen Y."/>
            <person name="Zheng D."/>
            <person name="Pang J."/>
            <person name="Liu Y."/>
            <person name="Luo S."/>
            <person name="Meng S."/>
            <person name="Qian L."/>
            <person name="Wei D."/>
            <person name="Dai S."/>
            <person name="Zhou R."/>
        </authorList>
    </citation>
    <scope>NUCLEOTIDE SEQUENCE [LARGE SCALE GENOMIC DNA]</scope>
    <source>
        <strain evidence="1">BV-YZ2020</strain>
    </source>
</reference>
<sequence>MHHDCTPAMIHRDITSSNILLNSKLEALLSDFGTARFLDPDSSNQTQLVGTYGYIAPEFAYIFKVTEKCDVYSFEVVALGVMIGKHPGDLISSLSKPSTQMLRDVLDSRLPLPFFRKDEQDVVIVVTLAIACLRSSPKYRPSMQQVAQELLVSKPLVFLSLNDVSIQQLKNRDYI</sequence>
<gene>
    <name evidence="1" type="ORF">L6164_013169</name>
</gene>
<accession>A0ACB9PC89</accession>
<keyword evidence="2" id="KW-1185">Reference proteome</keyword>
<evidence type="ECO:0000313" key="1">
    <source>
        <dbReference type="EMBL" id="KAI4346087.1"/>
    </source>
</evidence>
<organism evidence="1 2">
    <name type="scientific">Bauhinia variegata</name>
    <name type="common">Purple orchid tree</name>
    <name type="synonym">Phanera variegata</name>
    <dbReference type="NCBI Taxonomy" id="167791"/>
    <lineage>
        <taxon>Eukaryota</taxon>
        <taxon>Viridiplantae</taxon>
        <taxon>Streptophyta</taxon>
        <taxon>Embryophyta</taxon>
        <taxon>Tracheophyta</taxon>
        <taxon>Spermatophyta</taxon>
        <taxon>Magnoliopsida</taxon>
        <taxon>eudicotyledons</taxon>
        <taxon>Gunneridae</taxon>
        <taxon>Pentapetalae</taxon>
        <taxon>rosids</taxon>
        <taxon>fabids</taxon>
        <taxon>Fabales</taxon>
        <taxon>Fabaceae</taxon>
        <taxon>Cercidoideae</taxon>
        <taxon>Cercideae</taxon>
        <taxon>Bauhiniinae</taxon>
        <taxon>Bauhinia</taxon>
    </lineage>
</organism>
<dbReference type="Proteomes" id="UP000828941">
    <property type="component" value="Chromosome 5"/>
</dbReference>
<protein>
    <submittedName>
        <fullName evidence="1">Uncharacterized protein</fullName>
    </submittedName>
</protein>
<comment type="caution">
    <text evidence="1">The sequence shown here is derived from an EMBL/GenBank/DDBJ whole genome shotgun (WGS) entry which is preliminary data.</text>
</comment>
<name>A0ACB9PC89_BAUVA</name>